<organism evidence="2 3">
    <name type="scientific">Microbacter margulisiae</name>
    <dbReference type="NCBI Taxonomy" id="1350067"/>
    <lineage>
        <taxon>Bacteria</taxon>
        <taxon>Pseudomonadati</taxon>
        <taxon>Bacteroidota</taxon>
        <taxon>Bacteroidia</taxon>
        <taxon>Bacteroidales</taxon>
        <taxon>Porphyromonadaceae</taxon>
        <taxon>Microbacter</taxon>
    </lineage>
</organism>
<proteinExistence type="predicted"/>
<dbReference type="EMBL" id="JACHYB010000001">
    <property type="protein sequence ID" value="MBB3186640.1"/>
    <property type="molecule type" value="Genomic_DNA"/>
</dbReference>
<dbReference type="RefSeq" id="WP_183412501.1">
    <property type="nucleotide sequence ID" value="NZ_JACHYB010000001.1"/>
</dbReference>
<gene>
    <name evidence="2" type="ORF">FHX64_000803</name>
</gene>
<reference evidence="2 3" key="1">
    <citation type="submission" date="2020-08" db="EMBL/GenBank/DDBJ databases">
        <title>Genomic Encyclopedia of Type Strains, Phase IV (KMG-IV): sequencing the most valuable type-strain genomes for metagenomic binning, comparative biology and taxonomic classification.</title>
        <authorList>
            <person name="Goeker M."/>
        </authorList>
    </citation>
    <scope>NUCLEOTIDE SEQUENCE [LARGE SCALE GENOMIC DNA]</scope>
    <source>
        <strain evidence="2 3">DSM 27471</strain>
    </source>
</reference>
<evidence type="ECO:0000256" key="1">
    <source>
        <dbReference type="SAM" id="Phobius"/>
    </source>
</evidence>
<dbReference type="Proteomes" id="UP000544222">
    <property type="component" value="Unassembled WGS sequence"/>
</dbReference>
<keyword evidence="3" id="KW-1185">Reference proteome</keyword>
<accession>A0A7W5DPE2</accession>
<keyword evidence="1" id="KW-0472">Membrane</keyword>
<sequence length="173" mass="19845">MAIDKIITLVGILVSLIIGLTSIYIGVQNSKKTIFINSVTTLRAKWMDTIRNAIAEYCSLTYLITIATKSVQAEKLFKLQQLRYLIKLQLDKNDKIDSLIVNSVDSIYNSVLNSDFKNTTVEIDKLICLTQDLLKLEWEGVKEETKKGNLSKREKNRLYNRHLKKYQNGDETV</sequence>
<feature type="transmembrane region" description="Helical" evidence="1">
    <location>
        <begin position="6"/>
        <end position="27"/>
    </location>
</feature>
<protein>
    <submittedName>
        <fullName evidence="2">Uncharacterized protein</fullName>
    </submittedName>
</protein>
<keyword evidence="1" id="KW-1133">Transmembrane helix</keyword>
<name>A0A7W5DPE2_9PORP</name>
<evidence type="ECO:0000313" key="3">
    <source>
        <dbReference type="Proteomes" id="UP000544222"/>
    </source>
</evidence>
<keyword evidence="1" id="KW-0812">Transmembrane</keyword>
<evidence type="ECO:0000313" key="2">
    <source>
        <dbReference type="EMBL" id="MBB3186640.1"/>
    </source>
</evidence>
<dbReference type="AlphaFoldDB" id="A0A7W5DPE2"/>
<comment type="caution">
    <text evidence="2">The sequence shown here is derived from an EMBL/GenBank/DDBJ whole genome shotgun (WGS) entry which is preliminary data.</text>
</comment>